<evidence type="ECO:0000256" key="4">
    <source>
        <dbReference type="ARBA" id="ARBA00022729"/>
    </source>
</evidence>
<evidence type="ECO:0000256" key="3">
    <source>
        <dbReference type="ARBA" id="ARBA00022723"/>
    </source>
</evidence>
<sequence>MPALLLGLTTTLVLTSCGSGGGDTNGKLDVVASTDMWASVAEAVAGDRAEVEAIIGDNEADPHSYESTPRDAARIDRADLVVYNGGGYDSFVAQILSGDTEAPPSVEAFSATRERDQHGHDHDTAENHAESGHHEHGHEHSGNEHVWYEPSSVQQVAERISEHLGQLRPQHSAEFDRAAADLGARLDEVEQRIDGIEQRHGGTEVLTTAPIADLLLDRAGLDDVTPRSFVRSVESGNDPAAATVAEMQDLVDSQRPAVLVHNPQTASSLTERIRTRAENNGIPVVEMPETLPEGQNYTQWISGRVSALERALDESPNQ</sequence>
<evidence type="ECO:0000256" key="1">
    <source>
        <dbReference type="ARBA" id="ARBA00004196"/>
    </source>
</evidence>
<accession>A0A2T0GSX8</accession>
<feature type="region of interest" description="Disordered" evidence="6">
    <location>
        <begin position="110"/>
        <end position="144"/>
    </location>
</feature>
<dbReference type="InParanoid" id="A0A2T0GSX8"/>
<dbReference type="EMBL" id="PVSR01000040">
    <property type="protein sequence ID" value="PRW62143.1"/>
    <property type="molecule type" value="Genomic_DNA"/>
</dbReference>
<name>A0A2T0GSX8_ACTMO</name>
<dbReference type="InterPro" id="IPR006128">
    <property type="entry name" value="Lipoprotein_PsaA-like"/>
</dbReference>
<evidence type="ECO:0000313" key="7">
    <source>
        <dbReference type="EMBL" id="PRW62143.1"/>
    </source>
</evidence>
<comment type="caution">
    <text evidence="7">The sequence shown here is derived from an EMBL/GenBank/DDBJ whole genome shotgun (WGS) entry which is preliminary data.</text>
</comment>
<comment type="similarity">
    <text evidence="5">Belongs to the bacterial solute-binding protein 9 family.</text>
</comment>
<dbReference type="Gene3D" id="3.40.50.1980">
    <property type="entry name" value="Nitrogenase molybdenum iron protein domain"/>
    <property type="match status" value="2"/>
</dbReference>
<dbReference type="STRING" id="1050202.GCA_000384035_03271"/>
<dbReference type="PANTHER" id="PTHR42953">
    <property type="entry name" value="HIGH-AFFINITY ZINC UPTAKE SYSTEM PROTEIN ZNUA-RELATED"/>
    <property type="match status" value="1"/>
</dbReference>
<keyword evidence="8" id="KW-1185">Reference proteome</keyword>
<protein>
    <recommendedName>
        <fullName evidence="9">ABC transporter</fullName>
    </recommendedName>
</protein>
<dbReference type="GO" id="GO:0030313">
    <property type="term" value="C:cell envelope"/>
    <property type="evidence" value="ECO:0007669"/>
    <property type="project" value="UniProtKB-SubCell"/>
</dbReference>
<keyword evidence="3" id="KW-0479">Metal-binding</keyword>
<dbReference type="AlphaFoldDB" id="A0A2T0GSX8"/>
<dbReference type="PRINTS" id="PR00690">
    <property type="entry name" value="ADHESNFAMILY"/>
</dbReference>
<dbReference type="Proteomes" id="UP000239352">
    <property type="component" value="Unassembled WGS sequence"/>
</dbReference>
<dbReference type="GO" id="GO:0046872">
    <property type="term" value="F:metal ion binding"/>
    <property type="evidence" value="ECO:0007669"/>
    <property type="project" value="UniProtKB-KW"/>
</dbReference>
<evidence type="ECO:0000256" key="6">
    <source>
        <dbReference type="SAM" id="MobiDB-lite"/>
    </source>
</evidence>
<comment type="subcellular location">
    <subcellularLocation>
        <location evidence="1">Cell envelope</location>
    </subcellularLocation>
</comment>
<dbReference type="Pfam" id="PF01297">
    <property type="entry name" value="ZnuA"/>
    <property type="match status" value="1"/>
</dbReference>
<dbReference type="GO" id="GO:0007155">
    <property type="term" value="P:cell adhesion"/>
    <property type="evidence" value="ECO:0007669"/>
    <property type="project" value="InterPro"/>
</dbReference>
<evidence type="ECO:0000256" key="5">
    <source>
        <dbReference type="RuleBase" id="RU003512"/>
    </source>
</evidence>
<evidence type="ECO:0000313" key="8">
    <source>
        <dbReference type="Proteomes" id="UP000239352"/>
    </source>
</evidence>
<organism evidence="7 8">
    <name type="scientific">Actinopolyspora mortivallis</name>
    <dbReference type="NCBI Taxonomy" id="33906"/>
    <lineage>
        <taxon>Bacteria</taxon>
        <taxon>Bacillati</taxon>
        <taxon>Actinomycetota</taxon>
        <taxon>Actinomycetes</taxon>
        <taxon>Actinopolysporales</taxon>
        <taxon>Actinopolysporaceae</taxon>
        <taxon>Actinopolyspora</taxon>
    </lineage>
</organism>
<dbReference type="GO" id="GO:0030001">
    <property type="term" value="P:metal ion transport"/>
    <property type="evidence" value="ECO:0007669"/>
    <property type="project" value="InterPro"/>
</dbReference>
<feature type="compositionally biased region" description="Basic and acidic residues" evidence="6">
    <location>
        <begin position="112"/>
        <end position="144"/>
    </location>
</feature>
<evidence type="ECO:0000256" key="2">
    <source>
        <dbReference type="ARBA" id="ARBA00022448"/>
    </source>
</evidence>
<dbReference type="InterPro" id="IPR006127">
    <property type="entry name" value="ZnuA-like"/>
</dbReference>
<keyword evidence="4" id="KW-0732">Signal</keyword>
<gene>
    <name evidence="7" type="ORF">CEP50_16905</name>
</gene>
<reference evidence="7 8" key="1">
    <citation type="submission" date="2018-03" db="EMBL/GenBank/DDBJ databases">
        <title>Actinopolyspora mortivallis from Sahara, screening for active biomolecules.</title>
        <authorList>
            <person name="Selama O."/>
            <person name="Wellington E.M.H."/>
            <person name="Hacene H."/>
        </authorList>
    </citation>
    <scope>NUCLEOTIDE SEQUENCE [LARGE SCALE GENOMIC DNA]</scope>
    <source>
        <strain evidence="7 8">M5A</strain>
    </source>
</reference>
<dbReference type="SUPFAM" id="SSF53807">
    <property type="entry name" value="Helical backbone' metal receptor"/>
    <property type="match status" value="1"/>
</dbReference>
<evidence type="ECO:0008006" key="9">
    <source>
        <dbReference type="Google" id="ProtNLM"/>
    </source>
</evidence>
<keyword evidence="2 5" id="KW-0813">Transport</keyword>
<proteinExistence type="inferred from homology"/>
<dbReference type="InterPro" id="IPR050492">
    <property type="entry name" value="Bact_metal-bind_prot9"/>
</dbReference>
<dbReference type="PANTHER" id="PTHR42953:SF1">
    <property type="entry name" value="METAL-BINDING PROTEIN HI_0362-RELATED"/>
    <property type="match status" value="1"/>
</dbReference>